<dbReference type="GeneID" id="79266347"/>
<evidence type="ECO:0000256" key="1">
    <source>
        <dbReference type="SAM" id="MobiDB-lite"/>
    </source>
</evidence>
<keyword evidence="3" id="KW-1185">Reference proteome</keyword>
<dbReference type="Proteomes" id="UP001596398">
    <property type="component" value="Unassembled WGS sequence"/>
</dbReference>
<feature type="region of interest" description="Disordered" evidence="1">
    <location>
        <begin position="1"/>
        <end position="33"/>
    </location>
</feature>
<name>A0ABD5ZMC3_9EURY</name>
<sequence length="115" mass="12440">MSTHEDADAEPVTDRVHDTSWSANLELPRHADDPDRVVADAVDAVAHTEPGRHVNLVTHGAHGHPETYLYDELAARLTDATWEYVDRCGCGGHVTRVHVGPSGGAATDDRGNPRD</sequence>
<dbReference type="RefSeq" id="WP_276235693.1">
    <property type="nucleotide sequence ID" value="NZ_CP119802.1"/>
</dbReference>
<dbReference type="AlphaFoldDB" id="A0ABD5ZMC3"/>
<gene>
    <name evidence="2" type="ORF">ACFQJ4_05020</name>
</gene>
<dbReference type="NCBIfam" id="TIGR03995">
    <property type="entry name" value="target_X_rSAM"/>
    <property type="match status" value="1"/>
</dbReference>
<protein>
    <submittedName>
        <fullName evidence="2">CGCGG family rSAM-modified RiPP protein</fullName>
    </submittedName>
</protein>
<organism evidence="2 3">
    <name type="scientific">Halosegnis marinus</name>
    <dbReference type="NCBI Taxonomy" id="3034023"/>
    <lineage>
        <taxon>Archaea</taxon>
        <taxon>Methanobacteriati</taxon>
        <taxon>Methanobacteriota</taxon>
        <taxon>Stenosarchaea group</taxon>
        <taxon>Halobacteria</taxon>
        <taxon>Halobacteriales</taxon>
        <taxon>Natronomonadaceae</taxon>
        <taxon>Halosegnis</taxon>
    </lineage>
</organism>
<evidence type="ECO:0000313" key="2">
    <source>
        <dbReference type="EMBL" id="MFC7234679.1"/>
    </source>
</evidence>
<evidence type="ECO:0000313" key="3">
    <source>
        <dbReference type="Proteomes" id="UP001596398"/>
    </source>
</evidence>
<dbReference type="Pfam" id="PF26005">
    <property type="entry name" value="rSAM_target_put"/>
    <property type="match status" value="1"/>
</dbReference>
<reference evidence="2 3" key="1">
    <citation type="journal article" date="2019" name="Int. J. Syst. Evol. Microbiol.">
        <title>The Global Catalogue of Microorganisms (GCM) 10K type strain sequencing project: providing services to taxonomists for standard genome sequencing and annotation.</title>
        <authorList>
            <consortium name="The Broad Institute Genomics Platform"/>
            <consortium name="The Broad Institute Genome Sequencing Center for Infectious Disease"/>
            <person name="Wu L."/>
            <person name="Ma J."/>
        </authorList>
    </citation>
    <scope>NUCLEOTIDE SEQUENCE [LARGE SCALE GENOMIC DNA]</scope>
    <source>
        <strain evidence="2 3">DT85</strain>
    </source>
</reference>
<dbReference type="InterPro" id="IPR023906">
    <property type="entry name" value="rSAM_target_put"/>
</dbReference>
<comment type="caution">
    <text evidence="2">The sequence shown here is derived from an EMBL/GenBank/DDBJ whole genome shotgun (WGS) entry which is preliminary data.</text>
</comment>
<dbReference type="EMBL" id="JBHTAP010000001">
    <property type="protein sequence ID" value="MFC7234679.1"/>
    <property type="molecule type" value="Genomic_DNA"/>
</dbReference>
<feature type="compositionally biased region" description="Basic and acidic residues" evidence="1">
    <location>
        <begin position="1"/>
        <end position="18"/>
    </location>
</feature>
<accession>A0ABD5ZMC3</accession>
<proteinExistence type="predicted"/>